<dbReference type="OrthoDB" id="146525at2759"/>
<sequence length="240" mass="26393">MDPSSTVIARNLNQATARNLKQGPLLARVTRNWDPNTQRPQNRRGATPHVHAGQVYQPNVEAQQAELQHGRKRDLGAVASLERRFHDAGRTESTRLDAPHDLGMAVSVKGIARTDVTMGRVIPIPTVSRGEELHVLNFDGSAKAKRERGTFSAVIWRLAKWEITQTASGYAPDLTVIEAEYKVLLLGCSLLKELGVTRPHHMRSFQPRHTSDEGRDGLQITRAEVAPTADQGRAGTVAPP</sequence>
<gene>
    <name evidence="2" type="ORF">Pfra01_000129100</name>
</gene>
<protein>
    <submittedName>
        <fullName evidence="2">Unnamed protein product</fullName>
    </submittedName>
</protein>
<keyword evidence="3" id="KW-1185">Reference proteome</keyword>
<dbReference type="Proteomes" id="UP001165121">
    <property type="component" value="Unassembled WGS sequence"/>
</dbReference>
<name>A0A9W6TNN7_9STRA</name>
<evidence type="ECO:0000313" key="2">
    <source>
        <dbReference type="EMBL" id="GMF17654.1"/>
    </source>
</evidence>
<feature type="region of interest" description="Disordered" evidence="1">
    <location>
        <begin position="30"/>
        <end position="49"/>
    </location>
</feature>
<proteinExistence type="predicted"/>
<evidence type="ECO:0000313" key="3">
    <source>
        <dbReference type="Proteomes" id="UP001165121"/>
    </source>
</evidence>
<dbReference type="EMBL" id="BSXT01000104">
    <property type="protein sequence ID" value="GMF17654.1"/>
    <property type="molecule type" value="Genomic_DNA"/>
</dbReference>
<organism evidence="2 3">
    <name type="scientific">Phytophthora fragariaefolia</name>
    <dbReference type="NCBI Taxonomy" id="1490495"/>
    <lineage>
        <taxon>Eukaryota</taxon>
        <taxon>Sar</taxon>
        <taxon>Stramenopiles</taxon>
        <taxon>Oomycota</taxon>
        <taxon>Peronosporomycetes</taxon>
        <taxon>Peronosporales</taxon>
        <taxon>Peronosporaceae</taxon>
        <taxon>Phytophthora</taxon>
    </lineage>
</organism>
<dbReference type="AlphaFoldDB" id="A0A9W6TNN7"/>
<comment type="caution">
    <text evidence="2">The sequence shown here is derived from an EMBL/GenBank/DDBJ whole genome shotgun (WGS) entry which is preliminary data.</text>
</comment>
<reference evidence="2" key="1">
    <citation type="submission" date="2023-04" db="EMBL/GenBank/DDBJ databases">
        <title>Phytophthora fragariaefolia NBRC 109709.</title>
        <authorList>
            <person name="Ichikawa N."/>
            <person name="Sato H."/>
            <person name="Tonouchi N."/>
        </authorList>
    </citation>
    <scope>NUCLEOTIDE SEQUENCE</scope>
    <source>
        <strain evidence="2">NBRC 109709</strain>
    </source>
</reference>
<evidence type="ECO:0000256" key="1">
    <source>
        <dbReference type="SAM" id="MobiDB-lite"/>
    </source>
</evidence>
<accession>A0A9W6TNN7</accession>